<feature type="domain" description="Glycoside-hydrolase family GH114 TIM-barrel" evidence="2">
    <location>
        <begin position="40"/>
        <end position="311"/>
    </location>
</feature>
<dbReference type="SUPFAM" id="SSF51445">
    <property type="entry name" value="(Trans)glycosidases"/>
    <property type="match status" value="1"/>
</dbReference>
<protein>
    <recommendedName>
        <fullName evidence="2">Glycoside-hydrolase family GH114 TIM-barrel domain-containing protein</fullName>
    </recommendedName>
</protein>
<sequence>MKSYRNALCVLLLSVSTLAGTANAASAEQADRWKPPVNSRWQYQLAGDLEHRKTGGVDVEICGQLPSGGECLRPQVFDIDLYADLNVVDNNTTLNTAAVAQIHQNGGKAICYVDAGGIENFRPDYKQFTDWHTAHGNSLIGNPYPDFPDERFANINGAEQRAFLLEMTEARVQKCVQAGFDGVEFDVVNTHEADQELDDATGKPKNVSGWLITPENQLIFNRALADLGHRYNLAVGLKNDLSQIDELQPAFDFAINESCSQYEECDALKPFVANNKPVYQVEYDSSPGNDPWRFCAEAAANNFNAIKKNEDQQLLAPFTPCR</sequence>
<dbReference type="InterPro" id="IPR017853">
    <property type="entry name" value="GH"/>
</dbReference>
<comment type="caution">
    <text evidence="3">The sequence shown here is derived from an EMBL/GenBank/DDBJ whole genome shotgun (WGS) entry which is preliminary data.</text>
</comment>
<dbReference type="Pfam" id="PF03537">
    <property type="entry name" value="Glyco_hydro_114"/>
    <property type="match status" value="1"/>
</dbReference>
<evidence type="ECO:0000313" key="3">
    <source>
        <dbReference type="EMBL" id="GAA4239569.1"/>
    </source>
</evidence>
<feature type="signal peptide" evidence="1">
    <location>
        <begin position="1"/>
        <end position="24"/>
    </location>
</feature>
<dbReference type="PANTHER" id="PTHR35273:SF2">
    <property type="entry name" value="ALPHA-GALACTOSIDASE"/>
    <property type="match status" value="1"/>
</dbReference>
<dbReference type="InterPro" id="IPR013785">
    <property type="entry name" value="Aldolase_TIM"/>
</dbReference>
<evidence type="ECO:0000256" key="1">
    <source>
        <dbReference type="SAM" id="SignalP"/>
    </source>
</evidence>
<name>A0ABP8CIL0_9ACTN</name>
<reference evidence="4" key="1">
    <citation type="journal article" date="2019" name="Int. J. Syst. Evol. Microbiol.">
        <title>The Global Catalogue of Microorganisms (GCM) 10K type strain sequencing project: providing services to taxonomists for standard genome sequencing and annotation.</title>
        <authorList>
            <consortium name="The Broad Institute Genomics Platform"/>
            <consortium name="The Broad Institute Genome Sequencing Center for Infectious Disease"/>
            <person name="Wu L."/>
            <person name="Ma J."/>
        </authorList>
    </citation>
    <scope>NUCLEOTIDE SEQUENCE [LARGE SCALE GENOMIC DNA]</scope>
    <source>
        <strain evidence="4">JCM 17440</strain>
    </source>
</reference>
<organism evidence="3 4">
    <name type="scientific">Actinomadura meridiana</name>
    <dbReference type="NCBI Taxonomy" id="559626"/>
    <lineage>
        <taxon>Bacteria</taxon>
        <taxon>Bacillati</taxon>
        <taxon>Actinomycetota</taxon>
        <taxon>Actinomycetes</taxon>
        <taxon>Streptosporangiales</taxon>
        <taxon>Thermomonosporaceae</taxon>
        <taxon>Actinomadura</taxon>
    </lineage>
</organism>
<evidence type="ECO:0000313" key="4">
    <source>
        <dbReference type="Proteomes" id="UP001501710"/>
    </source>
</evidence>
<gene>
    <name evidence="3" type="ORF">GCM10022254_60200</name>
</gene>
<dbReference type="Gene3D" id="3.20.20.70">
    <property type="entry name" value="Aldolase class I"/>
    <property type="match status" value="1"/>
</dbReference>
<dbReference type="InterPro" id="IPR004352">
    <property type="entry name" value="GH114_TIM-barrel"/>
</dbReference>
<dbReference type="PANTHER" id="PTHR35273">
    <property type="entry name" value="ALPHA-1,4 POLYGALACTOSAMINIDASE, PUTATIVE (AFU_ORTHOLOGUE AFUA_3G07890)-RELATED"/>
    <property type="match status" value="1"/>
</dbReference>
<keyword evidence="1" id="KW-0732">Signal</keyword>
<accession>A0ABP8CIL0</accession>
<dbReference type="EMBL" id="BAABAS010000020">
    <property type="protein sequence ID" value="GAA4239569.1"/>
    <property type="molecule type" value="Genomic_DNA"/>
</dbReference>
<evidence type="ECO:0000259" key="2">
    <source>
        <dbReference type="Pfam" id="PF03537"/>
    </source>
</evidence>
<dbReference type="RefSeq" id="WP_344903488.1">
    <property type="nucleotide sequence ID" value="NZ_BAABAS010000020.1"/>
</dbReference>
<proteinExistence type="predicted"/>
<dbReference type="Proteomes" id="UP001501710">
    <property type="component" value="Unassembled WGS sequence"/>
</dbReference>
<keyword evidence="4" id="KW-1185">Reference proteome</keyword>
<feature type="chain" id="PRO_5046689070" description="Glycoside-hydrolase family GH114 TIM-barrel domain-containing protein" evidence="1">
    <location>
        <begin position="25"/>
        <end position="322"/>
    </location>
</feature>